<sequence length="571" mass="65705">MTRFHKVKTAAALKWASSNLVENPKKYPFWQMGSSHIAGNPRCYGTKGTSVCRFSRAARREARAAFFEYLYCTRALQFRDAENMSKNSPHFFEKLLEKVEDESDVGTSISRFLRYHPINEFEPFFESLGLKPCEFGSLLPQDRLFLSDDSLLLENYQLLCNYGIERNKIGKIYKEAIQVFQYEPGVLPSKLEAYEELGLGHSFMKKVIVCSPKILIGDVDRDFVEVLQTLMDLGFEYSWIEEHLLEQNSYNWSIILQVLSLFSKVGCGRGKLYGLISNQPGLIFEDSGYKTLSFVGFLVKFGSTVDQLRSIFQEFPQIQVGQFVLNLKRCVLFLNEIDMEANEVGKIVCTHFLMLGTSMLMRTNSLHTYLNVGKKRLRKYIQENPQELSKWVLGAKLEPFPEPEEGGKRQSKMLKTKFLLDLGYREDPEKMKKASKVFRGRGAELQERYDCLVNAGLDKKDVTEMVRVSPQILNQSKEVLQRKIDFLVNELGYSVTTLASFPSYLAYTPQRVKLRLSMYDWLKDEGKEEPSKALSTIVACSGKDFMKQYVNSHPRGPQVWQDLKEQICSEN</sequence>
<dbReference type="Pfam" id="PF02536">
    <property type="entry name" value="mTERF"/>
    <property type="match status" value="2"/>
</dbReference>
<comment type="caution">
    <text evidence="4">The sequence shown here is derived from an EMBL/GenBank/DDBJ whole genome shotgun (WGS) entry which is preliminary data.</text>
</comment>
<evidence type="ECO:0000313" key="4">
    <source>
        <dbReference type="EMBL" id="GKV34594.1"/>
    </source>
</evidence>
<evidence type="ECO:0000313" key="5">
    <source>
        <dbReference type="Proteomes" id="UP001054252"/>
    </source>
</evidence>
<keyword evidence="5" id="KW-1185">Reference proteome</keyword>
<dbReference type="EMBL" id="BPVZ01000106">
    <property type="protein sequence ID" value="GKV34594.1"/>
    <property type="molecule type" value="Genomic_DNA"/>
</dbReference>
<organism evidence="4 5">
    <name type="scientific">Rubroshorea leprosula</name>
    <dbReference type="NCBI Taxonomy" id="152421"/>
    <lineage>
        <taxon>Eukaryota</taxon>
        <taxon>Viridiplantae</taxon>
        <taxon>Streptophyta</taxon>
        <taxon>Embryophyta</taxon>
        <taxon>Tracheophyta</taxon>
        <taxon>Spermatophyta</taxon>
        <taxon>Magnoliopsida</taxon>
        <taxon>eudicotyledons</taxon>
        <taxon>Gunneridae</taxon>
        <taxon>Pentapetalae</taxon>
        <taxon>rosids</taxon>
        <taxon>malvids</taxon>
        <taxon>Malvales</taxon>
        <taxon>Dipterocarpaceae</taxon>
        <taxon>Rubroshorea</taxon>
    </lineage>
</organism>
<dbReference type="InterPro" id="IPR003690">
    <property type="entry name" value="MTERF"/>
</dbReference>
<dbReference type="GO" id="GO:0003676">
    <property type="term" value="F:nucleic acid binding"/>
    <property type="evidence" value="ECO:0007669"/>
    <property type="project" value="InterPro"/>
</dbReference>
<accession>A0AAV5LBG1</accession>
<keyword evidence="2" id="KW-0805">Transcription regulation</keyword>
<dbReference type="SMART" id="SM00733">
    <property type="entry name" value="Mterf"/>
    <property type="match status" value="5"/>
</dbReference>
<dbReference type="AlphaFoldDB" id="A0AAV5LBG1"/>
<keyword evidence="2" id="KW-0806">Transcription termination</keyword>
<keyword evidence="2" id="KW-0804">Transcription</keyword>
<dbReference type="Gene3D" id="1.25.70.10">
    <property type="entry name" value="Transcription termination factor 3, mitochondrial"/>
    <property type="match status" value="2"/>
</dbReference>
<protein>
    <recommendedName>
        <fullName evidence="6">Transcription termination factor MTEF18, mitochondrial-like</fullName>
    </recommendedName>
</protein>
<dbReference type="Proteomes" id="UP001054252">
    <property type="component" value="Unassembled WGS sequence"/>
</dbReference>
<name>A0AAV5LBG1_9ROSI</name>
<evidence type="ECO:0008006" key="6">
    <source>
        <dbReference type="Google" id="ProtNLM"/>
    </source>
</evidence>
<evidence type="ECO:0000256" key="2">
    <source>
        <dbReference type="ARBA" id="ARBA00022472"/>
    </source>
</evidence>
<dbReference type="InterPro" id="IPR038538">
    <property type="entry name" value="MTERF_sf"/>
</dbReference>
<keyword evidence="3" id="KW-0809">Transit peptide</keyword>
<reference evidence="4 5" key="1">
    <citation type="journal article" date="2021" name="Commun. Biol.">
        <title>The genome of Shorea leprosula (Dipterocarpaceae) highlights the ecological relevance of drought in aseasonal tropical rainforests.</title>
        <authorList>
            <person name="Ng K.K.S."/>
            <person name="Kobayashi M.J."/>
            <person name="Fawcett J.A."/>
            <person name="Hatakeyama M."/>
            <person name="Paape T."/>
            <person name="Ng C.H."/>
            <person name="Ang C.C."/>
            <person name="Tnah L.H."/>
            <person name="Lee C.T."/>
            <person name="Nishiyama T."/>
            <person name="Sese J."/>
            <person name="O'Brien M.J."/>
            <person name="Copetti D."/>
            <person name="Mohd Noor M.I."/>
            <person name="Ong R.C."/>
            <person name="Putra M."/>
            <person name="Sireger I.Z."/>
            <person name="Indrioko S."/>
            <person name="Kosugi Y."/>
            <person name="Izuno A."/>
            <person name="Isagi Y."/>
            <person name="Lee S.L."/>
            <person name="Shimizu K.K."/>
        </authorList>
    </citation>
    <scope>NUCLEOTIDE SEQUENCE [LARGE SCALE GENOMIC DNA]</scope>
    <source>
        <strain evidence="4">214</strain>
    </source>
</reference>
<comment type="similarity">
    <text evidence="1">Belongs to the mTERF family.</text>
</comment>
<evidence type="ECO:0000256" key="3">
    <source>
        <dbReference type="ARBA" id="ARBA00022946"/>
    </source>
</evidence>
<evidence type="ECO:0000256" key="1">
    <source>
        <dbReference type="ARBA" id="ARBA00007692"/>
    </source>
</evidence>
<proteinExistence type="inferred from homology"/>
<dbReference type="GO" id="GO:0006353">
    <property type="term" value="P:DNA-templated transcription termination"/>
    <property type="evidence" value="ECO:0007669"/>
    <property type="project" value="UniProtKB-KW"/>
</dbReference>
<dbReference type="PANTHER" id="PTHR13068:SF38">
    <property type="entry name" value="TRANSCRIPTION TERMINATION FACTOR FAMILY PROTEIN"/>
    <property type="match status" value="1"/>
</dbReference>
<dbReference type="PANTHER" id="PTHR13068">
    <property type="entry name" value="CGI-12 PROTEIN-RELATED"/>
    <property type="match status" value="1"/>
</dbReference>
<dbReference type="FunFam" id="1.25.70.10:FF:000019">
    <property type="entry name" value="mTERF family protein"/>
    <property type="match status" value="1"/>
</dbReference>
<gene>
    <name evidence="4" type="ORF">SLEP1_g42958</name>
</gene>